<feature type="transmembrane region" description="Helical" evidence="2">
    <location>
        <begin position="697"/>
        <end position="723"/>
    </location>
</feature>
<evidence type="ECO:0000256" key="2">
    <source>
        <dbReference type="SAM" id="Phobius"/>
    </source>
</evidence>
<feature type="transmembrane region" description="Helical" evidence="2">
    <location>
        <begin position="481"/>
        <end position="499"/>
    </location>
</feature>
<evidence type="ECO:0000313" key="5">
    <source>
        <dbReference type="Proteomes" id="UP000007842"/>
    </source>
</evidence>
<dbReference type="InterPro" id="IPR027417">
    <property type="entry name" value="P-loop_NTPase"/>
</dbReference>
<feature type="transmembrane region" description="Helical" evidence="2">
    <location>
        <begin position="569"/>
        <end position="588"/>
    </location>
</feature>
<dbReference type="PROSITE" id="PS50943">
    <property type="entry name" value="HTH_CROC1"/>
    <property type="match status" value="1"/>
</dbReference>
<dbReference type="KEGG" id="sct:SCAT_p0351"/>
<name>F8JM87_STREN</name>
<keyword evidence="2" id="KW-1133">Transmembrane helix</keyword>
<dbReference type="Proteomes" id="UP000007842">
    <property type="component" value="Plasmid pSCATT"/>
</dbReference>
<dbReference type="SMART" id="SM00530">
    <property type="entry name" value="HTH_XRE"/>
    <property type="match status" value="1"/>
</dbReference>
<dbReference type="EMBL" id="CP003229">
    <property type="protein sequence ID" value="AEW99585.1"/>
    <property type="molecule type" value="Genomic_DNA"/>
</dbReference>
<keyword evidence="5" id="KW-1185">Reference proteome</keyword>
<organism evidence="4 5">
    <name type="scientific">Streptantibioticus cattleyicolor (strain ATCC 35852 / DSM 46488 / JCM 4925 / NBRC 14057 / NRRL 8057)</name>
    <name type="common">Streptomyces cattleya</name>
    <dbReference type="NCBI Taxonomy" id="1003195"/>
    <lineage>
        <taxon>Bacteria</taxon>
        <taxon>Bacillati</taxon>
        <taxon>Actinomycetota</taxon>
        <taxon>Actinomycetes</taxon>
        <taxon>Kitasatosporales</taxon>
        <taxon>Streptomycetaceae</taxon>
        <taxon>Streptantibioticus</taxon>
    </lineage>
</organism>
<keyword evidence="4" id="KW-0614">Plasmid</keyword>
<dbReference type="SUPFAM" id="SSF47413">
    <property type="entry name" value="lambda repressor-like DNA-binding domains"/>
    <property type="match status" value="1"/>
</dbReference>
<accession>G8XG55</accession>
<accession>F8JM87</accession>
<sequence length="789" mass="84965">MADQLGPLLRRLRTGARLTQEQLSERSGVSVRTIRRLETGNAVDHRLGTVNRLADALEAGPEERRRLAAVVGGAQDAPHVPVPPPPVRPGTSSVRGALADHAGELAREVARRWRREEEQRRVHDPFPLPVRWHEAATELTDHSENVQRLEPGATAGRIDLSGDLRATAEVYRRIRSGRLVVLGRAGSGKSILTIRFVLDFLDTWAPPDPVPVIFSIASWDPTATALRDWLIGRLLRDHPHLARRVPSGETLAAALVDADLILPVLDGFDEIAEGLRCEALEALNATSLPLVLTSRRGEYAEAVRATGTPLIWAAGIELADLTLDDLTAYLPRTTRPAARGDDGSGAGWDAVLARLGDGRTPVCANLAGVLSTPLMVILARTLYSGARDRDPAELLDDRRFPTEHALEEHLLAGFVPTVYRGRPAERSAAGHPAGRRDPDPSPEQAQRWLGYLAHRLVLPDRERHDLAWWHIAGSLRRSTRLTAVLLASALCVAVADWIVDLLATPLRPVEVLVQGALMGPVAGLAFAAVYGVVDALGGGVLEPSRVRLRLTGARDGVGRRPARSFTTRSAAALGGFALGAGCACAFALERALYSGVPLTDDGALTVTLVNVLAFGLIFGLAAGLVFGLMSVLEAPLDVTSAATPASLLAANRAAVRRQIAVLVPLLTLAIAGGGRLVVGLLRGFLGPMNWGLTDGLVIGAVGGLGGAFAYVFSFTAWGHWVVLVRLWLPLTGKLPWDTAAFLDDAYRRGVLRRTGAVHQFRHTRLQHHLGRLHRERRPEYARARLTGPR</sequence>
<dbReference type="HOGENOM" id="CLU_014354_0_0_11"/>
<evidence type="ECO:0000259" key="3">
    <source>
        <dbReference type="PROSITE" id="PS50943"/>
    </source>
</evidence>
<keyword evidence="2" id="KW-0472">Membrane</keyword>
<dbReference type="Pfam" id="PF13560">
    <property type="entry name" value="HTH_31"/>
    <property type="match status" value="1"/>
</dbReference>
<geneLocation type="plasmid" evidence="4 5">
    <name>pSCATT</name>
</geneLocation>
<evidence type="ECO:0000256" key="1">
    <source>
        <dbReference type="SAM" id="MobiDB-lite"/>
    </source>
</evidence>
<dbReference type="PATRIC" id="fig|1003195.11.peg.334"/>
<dbReference type="Gene3D" id="3.40.50.300">
    <property type="entry name" value="P-loop containing nucleotide triphosphate hydrolases"/>
    <property type="match status" value="1"/>
</dbReference>
<feature type="transmembrane region" description="Helical" evidence="2">
    <location>
        <begin position="364"/>
        <end position="383"/>
    </location>
</feature>
<dbReference type="InterPro" id="IPR001387">
    <property type="entry name" value="Cro/C1-type_HTH"/>
</dbReference>
<dbReference type="AlphaFoldDB" id="F8JM87"/>
<evidence type="ECO:0000313" key="4">
    <source>
        <dbReference type="EMBL" id="AEW99585.1"/>
    </source>
</evidence>
<feature type="region of interest" description="Disordered" evidence="1">
    <location>
        <begin position="75"/>
        <end position="94"/>
    </location>
</feature>
<keyword evidence="2" id="KW-0812">Transmembrane</keyword>
<feature type="domain" description="HTH cro/C1-type" evidence="3">
    <location>
        <begin position="9"/>
        <end position="64"/>
    </location>
</feature>
<gene>
    <name evidence="4" type="ordered locus">SCATT_p13920</name>
</gene>
<dbReference type="CDD" id="cd00093">
    <property type="entry name" value="HTH_XRE"/>
    <property type="match status" value="1"/>
</dbReference>
<feature type="transmembrane region" description="Helical" evidence="2">
    <location>
        <begin position="519"/>
        <end position="541"/>
    </location>
</feature>
<dbReference type="InterPro" id="IPR010982">
    <property type="entry name" value="Lambda_DNA-bd_dom_sf"/>
</dbReference>
<proteinExistence type="predicted"/>
<dbReference type="KEGG" id="scy:SCATT_p13920"/>
<dbReference type="GO" id="GO:0003677">
    <property type="term" value="F:DNA binding"/>
    <property type="evidence" value="ECO:0007669"/>
    <property type="project" value="InterPro"/>
</dbReference>
<dbReference type="Gene3D" id="1.10.260.40">
    <property type="entry name" value="lambda repressor-like DNA-binding domains"/>
    <property type="match status" value="1"/>
</dbReference>
<dbReference type="OrthoDB" id="419058at2"/>
<feature type="transmembrane region" description="Helical" evidence="2">
    <location>
        <begin position="608"/>
        <end position="632"/>
    </location>
</feature>
<protein>
    <submittedName>
        <fullName evidence="4">XRE family transcriptional regulator</fullName>
    </submittedName>
</protein>
<reference evidence="5" key="1">
    <citation type="submission" date="2011-12" db="EMBL/GenBank/DDBJ databases">
        <title>Complete genome sequence of Streptomyces cattleya strain DSM 46488.</title>
        <authorList>
            <person name="Ou H.-Y."/>
            <person name="Li P."/>
            <person name="Zhao C."/>
            <person name="O'Hagan D."/>
            <person name="Deng Z."/>
        </authorList>
    </citation>
    <scope>NUCLEOTIDE SEQUENCE [LARGE SCALE GENOMIC DNA]</scope>
    <source>
        <strain evidence="5">ATCC 35852 / DSM 46488 / JCM 4925 / NBRC 14057 / NRRL 8057</strain>
        <plasmid evidence="5">Plasmid pSCATT</plasmid>
    </source>
</reference>
<feature type="transmembrane region" description="Helical" evidence="2">
    <location>
        <begin position="659"/>
        <end position="685"/>
    </location>
</feature>
<dbReference type="RefSeq" id="WP_014150806.1">
    <property type="nucleotide sequence ID" value="NC_016113.1"/>
</dbReference>